<feature type="domain" description="EamA" evidence="8">
    <location>
        <begin position="145"/>
        <end position="278"/>
    </location>
</feature>
<feature type="transmembrane region" description="Helical" evidence="7">
    <location>
        <begin position="236"/>
        <end position="256"/>
    </location>
</feature>
<reference evidence="10" key="1">
    <citation type="submission" date="2023-06" db="EMBL/GenBank/DDBJ databases">
        <title>Identification and characterization of horizontal gene transfer across gut microbiota members of farm animals based on homology search.</title>
        <authorList>
            <person name="Zeman M."/>
            <person name="Kubasova T."/>
            <person name="Jahodarova E."/>
            <person name="Nykrynova M."/>
            <person name="Rychlik I."/>
        </authorList>
    </citation>
    <scope>NUCLEOTIDE SEQUENCE [LARGE SCALE GENOMIC DNA]</scope>
    <source>
        <strain evidence="10">ET39</strain>
    </source>
</reference>
<feature type="transmembrane region" description="Helical" evidence="7">
    <location>
        <begin position="68"/>
        <end position="88"/>
    </location>
</feature>
<comment type="caution">
    <text evidence="9">The sequence shown here is derived from an EMBL/GenBank/DDBJ whole genome shotgun (WGS) entry which is preliminary data.</text>
</comment>
<dbReference type="InterPro" id="IPR037185">
    <property type="entry name" value="EmrE-like"/>
</dbReference>
<dbReference type="InterPro" id="IPR000620">
    <property type="entry name" value="EamA_dom"/>
</dbReference>
<dbReference type="EMBL" id="JAUDCG010000007">
    <property type="protein sequence ID" value="MDM8156523.1"/>
    <property type="molecule type" value="Genomic_DNA"/>
</dbReference>
<organism evidence="9 10">
    <name type="scientific">Amedibacillus dolichus</name>
    <dbReference type="NCBI Taxonomy" id="31971"/>
    <lineage>
        <taxon>Bacteria</taxon>
        <taxon>Bacillati</taxon>
        <taxon>Bacillota</taxon>
        <taxon>Erysipelotrichia</taxon>
        <taxon>Erysipelotrichales</taxon>
        <taxon>Erysipelotrichaceae</taxon>
        <taxon>Amedibacillus</taxon>
    </lineage>
</organism>
<evidence type="ECO:0000256" key="5">
    <source>
        <dbReference type="ARBA" id="ARBA00022989"/>
    </source>
</evidence>
<reference evidence="9 10" key="2">
    <citation type="submission" date="2023-06" db="EMBL/GenBank/DDBJ databases">
        <title>Identification and characterization of horizontal gene transfer across gut microbiota members of farm animals based on homology search.</title>
        <authorList>
            <person name="Schwarzerova J."/>
            <person name="Nykrynova M."/>
            <person name="Jureckova K."/>
            <person name="Cejkova D."/>
            <person name="Rychlik I."/>
        </authorList>
    </citation>
    <scope>NUCLEOTIDE SEQUENCE [LARGE SCALE GENOMIC DNA]</scope>
    <source>
        <strain evidence="9 10">ET39</strain>
    </source>
</reference>
<comment type="subcellular location">
    <subcellularLocation>
        <location evidence="1">Cell membrane</location>
        <topology evidence="1">Multi-pass membrane protein</topology>
    </subcellularLocation>
</comment>
<dbReference type="InterPro" id="IPR051258">
    <property type="entry name" value="Diverse_Substrate_Transporter"/>
</dbReference>
<feature type="transmembrane region" description="Helical" evidence="7">
    <location>
        <begin position="174"/>
        <end position="196"/>
    </location>
</feature>
<comment type="similarity">
    <text evidence="2">Belongs to the EamA transporter family.</text>
</comment>
<feature type="transmembrane region" description="Helical" evidence="7">
    <location>
        <begin position="34"/>
        <end position="56"/>
    </location>
</feature>
<evidence type="ECO:0000256" key="3">
    <source>
        <dbReference type="ARBA" id="ARBA00022475"/>
    </source>
</evidence>
<dbReference type="PANTHER" id="PTHR42920:SF5">
    <property type="entry name" value="EAMA DOMAIN-CONTAINING PROTEIN"/>
    <property type="match status" value="1"/>
</dbReference>
<evidence type="ECO:0000256" key="2">
    <source>
        <dbReference type="ARBA" id="ARBA00007362"/>
    </source>
</evidence>
<keyword evidence="10" id="KW-1185">Reference proteome</keyword>
<dbReference type="PANTHER" id="PTHR42920">
    <property type="entry name" value="OS03G0707200 PROTEIN-RELATED"/>
    <property type="match status" value="1"/>
</dbReference>
<feature type="transmembrane region" description="Helical" evidence="7">
    <location>
        <begin position="94"/>
        <end position="112"/>
    </location>
</feature>
<evidence type="ECO:0000259" key="8">
    <source>
        <dbReference type="Pfam" id="PF00892"/>
    </source>
</evidence>
<protein>
    <submittedName>
        <fullName evidence="9">DMT family transporter</fullName>
    </submittedName>
</protein>
<evidence type="ECO:0000313" key="10">
    <source>
        <dbReference type="Proteomes" id="UP001529340"/>
    </source>
</evidence>
<dbReference type="SUPFAM" id="SSF103481">
    <property type="entry name" value="Multidrug resistance efflux transporter EmrE"/>
    <property type="match status" value="2"/>
</dbReference>
<feature type="transmembrane region" description="Helical" evidence="7">
    <location>
        <begin position="148"/>
        <end position="167"/>
    </location>
</feature>
<name>A0ABT7UC13_9FIRM</name>
<evidence type="ECO:0000313" key="9">
    <source>
        <dbReference type="EMBL" id="MDM8156523.1"/>
    </source>
</evidence>
<feature type="domain" description="EamA" evidence="8">
    <location>
        <begin position="7"/>
        <end position="135"/>
    </location>
</feature>
<feature type="transmembrane region" description="Helical" evidence="7">
    <location>
        <begin position="202"/>
        <end position="224"/>
    </location>
</feature>
<evidence type="ECO:0000256" key="4">
    <source>
        <dbReference type="ARBA" id="ARBA00022692"/>
    </source>
</evidence>
<sequence>MKRSVANVLLVIVTVIWGGGFIATSAALDCFEPFYVLMIRFVGSALLSFLIAFPRLKSVERKTLRKGAVAGVFLFLAFAFQTFGLQGTTASKNAFLTTTNVVFVPYVSWMIFRRRPTQRQVMASLLCVIGIALLTLKGDALSFGTGDLYSLLCAVFFACHIIALDWATKGEDVLVINAMQMLIAGILSTFCALLFGMPPTEVSIQALLSALYLIAISTCLAFLLQTAAQKYTSASSASLILSMEALFASIFSFFLLHEEISPMMMLGGVLILGSILLVEYRRPTKRPESTETAKGEQYTVLGDENADLHNQSELLSVREGACESDR</sequence>
<keyword evidence="5 7" id="KW-1133">Transmembrane helix</keyword>
<feature type="transmembrane region" description="Helical" evidence="7">
    <location>
        <begin position="262"/>
        <end position="280"/>
    </location>
</feature>
<feature type="transmembrane region" description="Helical" evidence="7">
    <location>
        <begin position="119"/>
        <end position="136"/>
    </location>
</feature>
<keyword evidence="6 7" id="KW-0472">Membrane</keyword>
<gene>
    <name evidence="9" type="ORF">QUV96_02590</name>
</gene>
<keyword evidence="4 7" id="KW-0812">Transmembrane</keyword>
<evidence type="ECO:0000256" key="7">
    <source>
        <dbReference type="SAM" id="Phobius"/>
    </source>
</evidence>
<dbReference type="Proteomes" id="UP001529340">
    <property type="component" value="Unassembled WGS sequence"/>
</dbReference>
<dbReference type="Pfam" id="PF00892">
    <property type="entry name" value="EamA"/>
    <property type="match status" value="2"/>
</dbReference>
<reference evidence="9 10" key="3">
    <citation type="submission" date="2023-06" db="EMBL/GenBank/DDBJ databases">
        <authorList>
            <person name="Zeman M."/>
            <person name="Kubasova T."/>
            <person name="Jahodarova E."/>
            <person name="Nykrynova M."/>
            <person name="Rychlik I."/>
        </authorList>
    </citation>
    <scope>NUCLEOTIDE SEQUENCE [LARGE SCALE GENOMIC DNA]</scope>
    <source>
        <strain evidence="9 10">ET39</strain>
    </source>
</reference>
<dbReference type="RefSeq" id="WP_289606992.1">
    <property type="nucleotide sequence ID" value="NZ_JAUDCG010000007.1"/>
</dbReference>
<accession>A0ABT7UC13</accession>
<evidence type="ECO:0000256" key="1">
    <source>
        <dbReference type="ARBA" id="ARBA00004651"/>
    </source>
</evidence>
<dbReference type="Gene3D" id="1.10.3730.20">
    <property type="match status" value="1"/>
</dbReference>
<proteinExistence type="inferred from homology"/>
<feature type="transmembrane region" description="Helical" evidence="7">
    <location>
        <begin position="7"/>
        <end position="28"/>
    </location>
</feature>
<keyword evidence="3" id="KW-1003">Cell membrane</keyword>
<evidence type="ECO:0000256" key="6">
    <source>
        <dbReference type="ARBA" id="ARBA00023136"/>
    </source>
</evidence>